<dbReference type="RefSeq" id="WP_149860478.1">
    <property type="nucleotide sequence ID" value="NZ_VUOD01000004.1"/>
</dbReference>
<dbReference type="EMBL" id="VUOD01000004">
    <property type="protein sequence ID" value="KAA2284979.1"/>
    <property type="molecule type" value="Genomic_DNA"/>
</dbReference>
<evidence type="ECO:0000313" key="2">
    <source>
        <dbReference type="EMBL" id="KAA2284979.1"/>
    </source>
</evidence>
<feature type="region of interest" description="Disordered" evidence="1">
    <location>
        <begin position="163"/>
        <end position="208"/>
    </location>
</feature>
<dbReference type="AlphaFoldDB" id="A0A5B2ZAC8"/>
<evidence type="ECO:0000256" key="1">
    <source>
        <dbReference type="SAM" id="MobiDB-lite"/>
    </source>
</evidence>
<evidence type="ECO:0008006" key="4">
    <source>
        <dbReference type="Google" id="ProtNLM"/>
    </source>
</evidence>
<proteinExistence type="predicted"/>
<organism evidence="2 3">
    <name type="scientific">Arenimonas fontis</name>
    <dbReference type="NCBI Taxonomy" id="2608255"/>
    <lineage>
        <taxon>Bacteria</taxon>
        <taxon>Pseudomonadati</taxon>
        <taxon>Pseudomonadota</taxon>
        <taxon>Gammaproteobacteria</taxon>
        <taxon>Lysobacterales</taxon>
        <taxon>Lysobacteraceae</taxon>
        <taxon>Arenimonas</taxon>
    </lineage>
</organism>
<comment type="caution">
    <text evidence="2">The sequence shown here is derived from an EMBL/GenBank/DDBJ whole genome shotgun (WGS) entry which is preliminary data.</text>
</comment>
<evidence type="ECO:0000313" key="3">
    <source>
        <dbReference type="Proteomes" id="UP000322165"/>
    </source>
</evidence>
<accession>A0A5B2ZAC8</accession>
<gene>
    <name evidence="2" type="ORF">F0415_06940</name>
</gene>
<protein>
    <recommendedName>
        <fullName evidence="4">General secretion pathway protein GspN</fullName>
    </recommendedName>
</protein>
<keyword evidence="3" id="KW-1185">Reference proteome</keyword>
<reference evidence="2 3" key="1">
    <citation type="submission" date="2019-09" db="EMBL/GenBank/DDBJ databases">
        <title>Arenimonas chukotkensis sp. nov., a bacterium isolated from Chukotka hot spring, Arctic region, Russia.</title>
        <authorList>
            <person name="Zayulina K.S."/>
            <person name="Prokofeva M.I."/>
            <person name="Elcheninov A.G."/>
            <person name="Novikov A."/>
            <person name="Kochetkova T.V."/>
            <person name="Kublanov I.V."/>
        </authorList>
    </citation>
    <scope>NUCLEOTIDE SEQUENCE [LARGE SCALE GENOMIC DNA]</scope>
    <source>
        <strain evidence="2 3">3729k</strain>
    </source>
</reference>
<dbReference type="Proteomes" id="UP000322165">
    <property type="component" value="Unassembled WGS sequence"/>
</dbReference>
<name>A0A5B2ZAC8_9GAMM</name>
<sequence length="236" mass="24887">MIESLRPGNAFAAALAAWSAALLLLALAGLGGRSGPLPDDPAMRPPLPRVELREARSRLGPLADYGEVGARPLLSFDRRPAPMARGEQAEDSLESLVLSSVLIVGDTRLALLQPSGGGETRKVRLGEAVPGTAWRLVELAPRLAVFEGPEGRRELALRVFDGRGAGVPAAGPDPVRDESAGPDPGRAATPAPVGDEARAAPASQEAQVEAIRRRIEARRAQMRAEAEARERGEQVE</sequence>
<reference evidence="2 3" key="2">
    <citation type="submission" date="2019-09" db="EMBL/GenBank/DDBJ databases">
        <authorList>
            <person name="Mazur A."/>
        </authorList>
    </citation>
    <scope>NUCLEOTIDE SEQUENCE [LARGE SCALE GENOMIC DNA]</scope>
    <source>
        <strain evidence="2 3">3729k</strain>
    </source>
</reference>